<dbReference type="Gene3D" id="1.10.10.10">
    <property type="entry name" value="Winged helix-like DNA-binding domain superfamily/Winged helix DNA-binding domain"/>
    <property type="match status" value="1"/>
</dbReference>
<name>A9URD1_MONBE</name>
<dbReference type="InterPro" id="IPR036388">
    <property type="entry name" value="WH-like_DNA-bd_sf"/>
</dbReference>
<keyword evidence="2" id="KW-0805">Transcription regulation</keyword>
<feature type="non-terminal residue" evidence="8">
    <location>
        <position position="1"/>
    </location>
</feature>
<feature type="DNA-binding region" description="Fork-head" evidence="6">
    <location>
        <begin position="1"/>
        <end position="96"/>
    </location>
</feature>
<dbReference type="SMART" id="SM00339">
    <property type="entry name" value="FH"/>
    <property type="match status" value="1"/>
</dbReference>
<dbReference type="eggNOG" id="KOG2294">
    <property type="taxonomic scope" value="Eukaryota"/>
</dbReference>
<dbReference type="PROSITE" id="PS50039">
    <property type="entry name" value="FORK_HEAD_3"/>
    <property type="match status" value="1"/>
</dbReference>
<keyword evidence="9" id="KW-1185">Reference proteome</keyword>
<dbReference type="InterPro" id="IPR036390">
    <property type="entry name" value="WH_DNA-bd_sf"/>
</dbReference>
<dbReference type="InParanoid" id="A9URD1"/>
<dbReference type="KEGG" id="mbr:MONBRDRAFT_3671"/>
<dbReference type="PROSITE" id="PS00658">
    <property type="entry name" value="FORK_HEAD_2"/>
    <property type="match status" value="1"/>
</dbReference>
<gene>
    <name evidence="8" type="ORF">MONBRDRAFT_3671</name>
</gene>
<dbReference type="GO" id="GO:0003700">
    <property type="term" value="F:DNA-binding transcription factor activity"/>
    <property type="evidence" value="ECO:0007669"/>
    <property type="project" value="InterPro"/>
</dbReference>
<keyword evidence="3 6" id="KW-0238">DNA-binding</keyword>
<protein>
    <recommendedName>
        <fullName evidence="7">Fork-head domain-containing protein</fullName>
    </recommendedName>
</protein>
<sequence length="96" mass="11070">KPPYSYSTLIAQAVWSRPDSKITLAGIYQFIMTTYKYYDMDDPSGWQNSIRHNLSLNKAFVRVARGPDDPGKGAFWSIDPSHAEQLRSGLYRRRSR</sequence>
<evidence type="ECO:0000256" key="1">
    <source>
        <dbReference type="ARBA" id="ARBA00004123"/>
    </source>
</evidence>
<dbReference type="Pfam" id="PF00250">
    <property type="entry name" value="Forkhead"/>
    <property type="match status" value="1"/>
</dbReference>
<dbReference type="InterPro" id="IPR030456">
    <property type="entry name" value="TF_fork_head_CS_2"/>
</dbReference>
<evidence type="ECO:0000313" key="8">
    <source>
        <dbReference type="EMBL" id="EDQ92222.1"/>
    </source>
</evidence>
<keyword evidence="4" id="KW-0804">Transcription</keyword>
<dbReference type="Proteomes" id="UP000001357">
    <property type="component" value="Unassembled WGS sequence"/>
</dbReference>
<dbReference type="PRINTS" id="PR00053">
    <property type="entry name" value="FORKHEAD"/>
</dbReference>
<dbReference type="RefSeq" id="XP_001743508.1">
    <property type="nucleotide sequence ID" value="XM_001743456.1"/>
</dbReference>
<dbReference type="FunFam" id="1.10.10.10:FF:000135">
    <property type="entry name" value="forkhead box protein G1"/>
    <property type="match status" value="1"/>
</dbReference>
<evidence type="ECO:0000256" key="6">
    <source>
        <dbReference type="PROSITE-ProRule" id="PRU00089"/>
    </source>
</evidence>
<dbReference type="PANTHER" id="PTHR45881">
    <property type="entry name" value="CHECKPOINT SUPPRESSOR 1-LIKE, ISOFORM A-RELATED"/>
    <property type="match status" value="1"/>
</dbReference>
<evidence type="ECO:0000256" key="2">
    <source>
        <dbReference type="ARBA" id="ARBA00023015"/>
    </source>
</evidence>
<feature type="non-terminal residue" evidence="8">
    <location>
        <position position="96"/>
    </location>
</feature>
<comment type="subcellular location">
    <subcellularLocation>
        <location evidence="1 6">Nucleus</location>
    </subcellularLocation>
</comment>
<feature type="domain" description="Fork-head" evidence="7">
    <location>
        <begin position="1"/>
        <end position="96"/>
    </location>
</feature>
<proteinExistence type="predicted"/>
<dbReference type="PANTHER" id="PTHR45881:SF1">
    <property type="entry name" value="FORK HEAD PROTEIN HOMOLOG 2"/>
    <property type="match status" value="1"/>
</dbReference>
<keyword evidence="5 6" id="KW-0539">Nucleus</keyword>
<dbReference type="EMBL" id="CH991544">
    <property type="protein sequence ID" value="EDQ92222.1"/>
    <property type="molecule type" value="Genomic_DNA"/>
</dbReference>
<evidence type="ECO:0000256" key="5">
    <source>
        <dbReference type="ARBA" id="ARBA00023242"/>
    </source>
</evidence>
<organism evidence="8 9">
    <name type="scientific">Monosiga brevicollis</name>
    <name type="common">Choanoflagellate</name>
    <dbReference type="NCBI Taxonomy" id="81824"/>
    <lineage>
        <taxon>Eukaryota</taxon>
        <taxon>Choanoflagellata</taxon>
        <taxon>Craspedida</taxon>
        <taxon>Salpingoecidae</taxon>
        <taxon>Monosiga</taxon>
    </lineage>
</organism>
<evidence type="ECO:0000313" key="9">
    <source>
        <dbReference type="Proteomes" id="UP000001357"/>
    </source>
</evidence>
<reference evidence="8 9" key="1">
    <citation type="journal article" date="2008" name="Nature">
        <title>The genome of the choanoflagellate Monosiga brevicollis and the origin of metazoans.</title>
        <authorList>
            <consortium name="JGI Sequencing"/>
            <person name="King N."/>
            <person name="Westbrook M.J."/>
            <person name="Young S.L."/>
            <person name="Kuo A."/>
            <person name="Abedin M."/>
            <person name="Chapman J."/>
            <person name="Fairclough S."/>
            <person name="Hellsten U."/>
            <person name="Isogai Y."/>
            <person name="Letunic I."/>
            <person name="Marr M."/>
            <person name="Pincus D."/>
            <person name="Putnam N."/>
            <person name="Rokas A."/>
            <person name="Wright K.J."/>
            <person name="Zuzow R."/>
            <person name="Dirks W."/>
            <person name="Good M."/>
            <person name="Goodstein D."/>
            <person name="Lemons D."/>
            <person name="Li W."/>
            <person name="Lyons J.B."/>
            <person name="Morris A."/>
            <person name="Nichols S."/>
            <person name="Richter D.J."/>
            <person name="Salamov A."/>
            <person name="Bork P."/>
            <person name="Lim W.A."/>
            <person name="Manning G."/>
            <person name="Miller W.T."/>
            <person name="McGinnis W."/>
            <person name="Shapiro H."/>
            <person name="Tjian R."/>
            <person name="Grigoriev I.V."/>
            <person name="Rokhsar D."/>
        </authorList>
    </citation>
    <scope>NUCLEOTIDE SEQUENCE [LARGE SCALE GENOMIC DNA]</scope>
    <source>
        <strain evidence="9">MX1 / ATCC 50154</strain>
    </source>
</reference>
<evidence type="ECO:0000256" key="4">
    <source>
        <dbReference type="ARBA" id="ARBA00023163"/>
    </source>
</evidence>
<dbReference type="GO" id="GO:0043565">
    <property type="term" value="F:sequence-specific DNA binding"/>
    <property type="evidence" value="ECO:0007669"/>
    <property type="project" value="InterPro"/>
</dbReference>
<evidence type="ECO:0000259" key="7">
    <source>
        <dbReference type="PROSITE" id="PS50039"/>
    </source>
</evidence>
<dbReference type="GO" id="GO:0005634">
    <property type="term" value="C:nucleus"/>
    <property type="evidence" value="ECO:0007669"/>
    <property type="project" value="UniProtKB-SubCell"/>
</dbReference>
<dbReference type="InterPro" id="IPR001766">
    <property type="entry name" value="Fork_head_dom"/>
</dbReference>
<dbReference type="STRING" id="81824.A9URD1"/>
<dbReference type="GO" id="GO:0006357">
    <property type="term" value="P:regulation of transcription by RNA polymerase II"/>
    <property type="evidence" value="ECO:0007669"/>
    <property type="project" value="UniProtKB-ARBA"/>
</dbReference>
<dbReference type="AlphaFoldDB" id="A9URD1"/>
<dbReference type="GeneID" id="5888339"/>
<accession>A9URD1</accession>
<evidence type="ECO:0000256" key="3">
    <source>
        <dbReference type="ARBA" id="ARBA00023125"/>
    </source>
</evidence>
<dbReference type="SUPFAM" id="SSF46785">
    <property type="entry name" value="Winged helix' DNA-binding domain"/>
    <property type="match status" value="1"/>
</dbReference>